<comment type="caution">
    <text evidence="2">The sequence shown here is derived from an EMBL/GenBank/DDBJ whole genome shotgun (WGS) entry which is preliminary data.</text>
</comment>
<dbReference type="Gene3D" id="3.40.50.720">
    <property type="entry name" value="NAD(P)-binding Rossmann-like Domain"/>
    <property type="match status" value="1"/>
</dbReference>
<dbReference type="RefSeq" id="WP_105741803.1">
    <property type="nucleotide sequence ID" value="NZ_PVBR01000006.1"/>
</dbReference>
<protein>
    <submittedName>
        <fullName evidence="2">Ornithine cyclodeaminase family protein</fullName>
    </submittedName>
</protein>
<dbReference type="SUPFAM" id="SSF51735">
    <property type="entry name" value="NAD(P)-binding Rossmann-fold domains"/>
    <property type="match status" value="1"/>
</dbReference>
<dbReference type="Proteomes" id="UP000239434">
    <property type="component" value="Unassembled WGS sequence"/>
</dbReference>
<dbReference type="InterPro" id="IPR036291">
    <property type="entry name" value="NAD(P)-bd_dom_sf"/>
</dbReference>
<dbReference type="PIRSF" id="PIRSF001439">
    <property type="entry name" value="CryM"/>
    <property type="match status" value="1"/>
</dbReference>
<proteinExistence type="inferred from homology"/>
<dbReference type="InterPro" id="IPR023401">
    <property type="entry name" value="ODC_N"/>
</dbReference>
<dbReference type="InterPro" id="IPR003462">
    <property type="entry name" value="ODC_Mu_crystall"/>
</dbReference>
<comment type="similarity">
    <text evidence="1">Belongs to the ornithine cyclodeaminase/mu-crystallin family.</text>
</comment>
<dbReference type="AlphaFoldDB" id="A0A2S9ISX5"/>
<name>A0A2S9ISX5_9HYPH</name>
<dbReference type="PANTHER" id="PTHR13812">
    <property type="entry name" value="KETIMINE REDUCTASE MU-CRYSTALLIN"/>
    <property type="match status" value="1"/>
</dbReference>
<reference evidence="2 3" key="1">
    <citation type="submission" date="2018-02" db="EMBL/GenBank/DDBJ databases">
        <title>The draft genome of Phyllobacterium sp. 1N-3.</title>
        <authorList>
            <person name="Liu L."/>
            <person name="Li L."/>
            <person name="Zhang X."/>
            <person name="Wang T."/>
            <person name="Liang L."/>
        </authorList>
    </citation>
    <scope>NUCLEOTIDE SEQUENCE [LARGE SCALE GENOMIC DNA]</scope>
    <source>
        <strain evidence="2 3">1N-3</strain>
    </source>
</reference>
<accession>A0A2S9ISX5</accession>
<evidence type="ECO:0000313" key="2">
    <source>
        <dbReference type="EMBL" id="PRD43590.1"/>
    </source>
</evidence>
<dbReference type="Pfam" id="PF02423">
    <property type="entry name" value="OCD_Mu_crystall"/>
    <property type="match status" value="1"/>
</dbReference>
<dbReference type="PANTHER" id="PTHR13812:SF19">
    <property type="entry name" value="KETIMINE REDUCTASE MU-CRYSTALLIN"/>
    <property type="match status" value="1"/>
</dbReference>
<dbReference type="GO" id="GO:0005737">
    <property type="term" value="C:cytoplasm"/>
    <property type="evidence" value="ECO:0007669"/>
    <property type="project" value="TreeGrafter"/>
</dbReference>
<dbReference type="EMBL" id="PVBR01000006">
    <property type="protein sequence ID" value="PRD43590.1"/>
    <property type="molecule type" value="Genomic_DNA"/>
</dbReference>
<dbReference type="Gene3D" id="3.30.1780.10">
    <property type="entry name" value="ornithine cyclodeaminase, domain 1"/>
    <property type="match status" value="1"/>
</dbReference>
<organism evidence="2 3">
    <name type="scientific">Phyllobacterium phragmitis</name>
    <dbReference type="NCBI Taxonomy" id="2670329"/>
    <lineage>
        <taxon>Bacteria</taxon>
        <taxon>Pseudomonadati</taxon>
        <taxon>Pseudomonadota</taxon>
        <taxon>Alphaproteobacteria</taxon>
        <taxon>Hyphomicrobiales</taxon>
        <taxon>Phyllobacteriaceae</taxon>
        <taxon>Phyllobacterium</taxon>
    </lineage>
</organism>
<gene>
    <name evidence="2" type="ORF">C5748_10035</name>
</gene>
<evidence type="ECO:0000313" key="3">
    <source>
        <dbReference type="Proteomes" id="UP000239434"/>
    </source>
</evidence>
<sequence length="314" mass="33385">MIYISEEESAAMISHEIAYEAARAALVAAISEEGRVFPAVLGRSASPANTFSIKSGSSQHLTGVKVGSFWAKNPERGLPRHNSTIVLLDQEIGRLSAVVEAGTVNAYRTSAADAVAADLLARPDAKTLTIFGAGNQAYYEVTALARIRPIEIVHVVARPSERRDAFVKLLEANGLKIHVSPVQEAVSSSDIVVAATPSREALFDASWVRPGTHVASMGSDAPGKHELPTELLLKADLFCDLPSQSITIGDYQHVRNQITNGDISITPIGDVISKNAPGRKSDTAITVFDSSGIALQDLYIADALIKAKMGNSML</sequence>
<keyword evidence="3" id="KW-1185">Reference proteome</keyword>
<evidence type="ECO:0000256" key="1">
    <source>
        <dbReference type="ARBA" id="ARBA00008903"/>
    </source>
</evidence>